<evidence type="ECO:0000313" key="5">
    <source>
        <dbReference type="EMBL" id="EMD33465.1"/>
    </source>
</evidence>
<dbReference type="Proteomes" id="UP000016930">
    <property type="component" value="Unassembled WGS sequence"/>
</dbReference>
<evidence type="ECO:0000256" key="2">
    <source>
        <dbReference type="SAM" id="Phobius"/>
    </source>
</evidence>
<reference evidence="5 6" key="1">
    <citation type="journal article" date="2012" name="Proc. Natl. Acad. Sci. U.S.A.">
        <title>Comparative genomics of Ceriporiopsis subvermispora and Phanerochaete chrysosporium provide insight into selective ligninolysis.</title>
        <authorList>
            <person name="Fernandez-Fueyo E."/>
            <person name="Ruiz-Duenas F.J."/>
            <person name="Ferreira P."/>
            <person name="Floudas D."/>
            <person name="Hibbett D.S."/>
            <person name="Canessa P."/>
            <person name="Larrondo L.F."/>
            <person name="James T.Y."/>
            <person name="Seelenfreund D."/>
            <person name="Lobos S."/>
            <person name="Polanco R."/>
            <person name="Tello M."/>
            <person name="Honda Y."/>
            <person name="Watanabe T."/>
            <person name="Watanabe T."/>
            <person name="Ryu J.S."/>
            <person name="Kubicek C.P."/>
            <person name="Schmoll M."/>
            <person name="Gaskell J."/>
            <person name="Hammel K.E."/>
            <person name="St John F.J."/>
            <person name="Vanden Wymelenberg A."/>
            <person name="Sabat G."/>
            <person name="Splinter BonDurant S."/>
            <person name="Syed K."/>
            <person name="Yadav J.S."/>
            <person name="Doddapaneni H."/>
            <person name="Subramanian V."/>
            <person name="Lavin J.L."/>
            <person name="Oguiza J.A."/>
            <person name="Perez G."/>
            <person name="Pisabarro A.G."/>
            <person name="Ramirez L."/>
            <person name="Santoyo F."/>
            <person name="Master E."/>
            <person name="Coutinho P.M."/>
            <person name="Henrissat B."/>
            <person name="Lombard V."/>
            <person name="Magnuson J.K."/>
            <person name="Kuees U."/>
            <person name="Hori C."/>
            <person name="Igarashi K."/>
            <person name="Samejima M."/>
            <person name="Held B.W."/>
            <person name="Barry K.W."/>
            <person name="LaButti K.M."/>
            <person name="Lapidus A."/>
            <person name="Lindquist E.A."/>
            <person name="Lucas S.M."/>
            <person name="Riley R."/>
            <person name="Salamov A.A."/>
            <person name="Hoffmeister D."/>
            <person name="Schwenk D."/>
            <person name="Hadar Y."/>
            <person name="Yarden O."/>
            <person name="de Vries R.P."/>
            <person name="Wiebenga A."/>
            <person name="Stenlid J."/>
            <person name="Eastwood D."/>
            <person name="Grigoriev I.V."/>
            <person name="Berka R.M."/>
            <person name="Blanchette R.A."/>
            <person name="Kersten P."/>
            <person name="Martinez A.T."/>
            <person name="Vicuna R."/>
            <person name="Cullen D."/>
        </authorList>
    </citation>
    <scope>NUCLEOTIDE SEQUENCE [LARGE SCALE GENOMIC DNA]</scope>
    <source>
        <strain evidence="5 6">B</strain>
    </source>
</reference>
<feature type="signal peptide" evidence="3">
    <location>
        <begin position="1"/>
        <end position="25"/>
    </location>
</feature>
<dbReference type="OrthoDB" id="2800273at2759"/>
<feature type="region of interest" description="Disordered" evidence="1">
    <location>
        <begin position="357"/>
        <end position="430"/>
    </location>
</feature>
<accession>M2QMT9</accession>
<dbReference type="PANTHER" id="PTHR31987">
    <property type="entry name" value="GLUTAMINASE A-RELATED"/>
    <property type="match status" value="1"/>
</dbReference>
<dbReference type="InterPro" id="IPR033433">
    <property type="entry name" value="GtaA_N"/>
</dbReference>
<dbReference type="PANTHER" id="PTHR31987:SF1">
    <property type="entry name" value="GLUTAMINASE A"/>
    <property type="match status" value="1"/>
</dbReference>
<evidence type="ECO:0000256" key="3">
    <source>
        <dbReference type="SAM" id="SignalP"/>
    </source>
</evidence>
<sequence length="466" mass="50798">MLLPLCQAVFLSLLGFVLLPSRSAGQPVWPQVVPVAVRSPYFSCWMLTGTQNAGASTQWPQFWGYVNGGDAILGWAGLVKVDNITYQWLGLGFNPANLTDIRLTPTRTIFEMQAGPVNLTITYLMPIEPSDWVQQSLPDSYVSLEAVSTDGLPHDVEAYADISGEWLSGNRSAEIQWATVVGNDIVYHEVSLASPVPFQEINEQANDGVMYHAISQGPNVTWQTGAGAVCRGQFNSTGNLTNGTDMDFRPLDGPGNGAMFAPLALNVHNTTILVSAQFPGIDPSTPTGTHDRNSTSKHVAVGPIIGGVLGGVCTLGLLATAMIVWRCKSRQPEYLVAVPFKHTYVVLQASLHHPQPLFELQPDPKDTIVKKPVPHRDPEEHPLNRSSVAHNPGIDPAVLQLTASSSRSRSNGPRGSRTSEAGPNFPRSYVRELRDEVESLRRIMQELHVDKLAPPPEYESVSHRPR</sequence>
<evidence type="ECO:0000259" key="4">
    <source>
        <dbReference type="Pfam" id="PF17168"/>
    </source>
</evidence>
<proteinExistence type="predicted"/>
<feature type="chain" id="PRO_5004023563" description="Glutaminase A N-terminal domain-containing protein" evidence="3">
    <location>
        <begin position="26"/>
        <end position="466"/>
    </location>
</feature>
<keyword evidence="6" id="KW-1185">Reference proteome</keyword>
<name>M2QMT9_CERS8</name>
<feature type="compositionally biased region" description="Low complexity" evidence="1">
    <location>
        <begin position="404"/>
        <end position="419"/>
    </location>
</feature>
<feature type="transmembrane region" description="Helical" evidence="2">
    <location>
        <begin position="300"/>
        <end position="325"/>
    </location>
</feature>
<dbReference type="EMBL" id="KB445806">
    <property type="protein sequence ID" value="EMD33465.1"/>
    <property type="molecule type" value="Genomic_DNA"/>
</dbReference>
<evidence type="ECO:0000256" key="1">
    <source>
        <dbReference type="SAM" id="MobiDB-lite"/>
    </source>
</evidence>
<dbReference type="InterPro" id="IPR052743">
    <property type="entry name" value="Glutaminase_GtaA"/>
</dbReference>
<feature type="compositionally biased region" description="Basic and acidic residues" evidence="1">
    <location>
        <begin position="362"/>
        <end position="383"/>
    </location>
</feature>
<protein>
    <recommendedName>
        <fullName evidence="4">Glutaminase A N-terminal domain-containing protein</fullName>
    </recommendedName>
</protein>
<dbReference type="AlphaFoldDB" id="M2QMT9"/>
<keyword evidence="2" id="KW-0812">Transmembrane</keyword>
<keyword evidence="2" id="KW-0472">Membrane</keyword>
<feature type="domain" description="Glutaminase A N-terminal" evidence="4">
    <location>
        <begin position="106"/>
        <end position="253"/>
    </location>
</feature>
<evidence type="ECO:0000313" key="6">
    <source>
        <dbReference type="Proteomes" id="UP000016930"/>
    </source>
</evidence>
<keyword evidence="3" id="KW-0732">Signal</keyword>
<keyword evidence="2" id="KW-1133">Transmembrane helix</keyword>
<dbReference type="HOGENOM" id="CLU_586591_0_0_1"/>
<organism evidence="5 6">
    <name type="scientific">Ceriporiopsis subvermispora (strain B)</name>
    <name type="common">White-rot fungus</name>
    <name type="synonym">Gelatoporia subvermispora</name>
    <dbReference type="NCBI Taxonomy" id="914234"/>
    <lineage>
        <taxon>Eukaryota</taxon>
        <taxon>Fungi</taxon>
        <taxon>Dikarya</taxon>
        <taxon>Basidiomycota</taxon>
        <taxon>Agaricomycotina</taxon>
        <taxon>Agaricomycetes</taxon>
        <taxon>Polyporales</taxon>
        <taxon>Gelatoporiaceae</taxon>
        <taxon>Gelatoporia</taxon>
    </lineage>
</organism>
<dbReference type="Pfam" id="PF17168">
    <property type="entry name" value="DUF5127"/>
    <property type="match status" value="1"/>
</dbReference>
<gene>
    <name evidence="5" type="ORF">CERSUDRAFT_98572</name>
</gene>
<dbReference type="STRING" id="914234.M2QMT9"/>